<dbReference type="Gene3D" id="3.30.420.10">
    <property type="entry name" value="Ribonuclease H-like superfamily/Ribonuclease H"/>
    <property type="match status" value="1"/>
</dbReference>
<accession>A0A1K0IIP1</accession>
<feature type="region of interest" description="Disordered" evidence="1">
    <location>
        <begin position="620"/>
        <end position="665"/>
    </location>
</feature>
<feature type="region of interest" description="Disordered" evidence="1">
    <location>
        <begin position="1"/>
        <end position="23"/>
    </location>
</feature>
<dbReference type="InterPro" id="IPR036397">
    <property type="entry name" value="RNaseH_sf"/>
</dbReference>
<proteinExistence type="predicted"/>
<organism evidence="2">
    <name type="scientific">Cupriavidus necator</name>
    <name type="common">Alcaligenes eutrophus</name>
    <name type="synonym">Ralstonia eutropha</name>
    <dbReference type="NCBI Taxonomy" id="106590"/>
    <lineage>
        <taxon>Bacteria</taxon>
        <taxon>Pseudomonadati</taxon>
        <taxon>Pseudomonadota</taxon>
        <taxon>Betaproteobacteria</taxon>
        <taxon>Burkholderiales</taxon>
        <taxon>Burkholderiaceae</taxon>
        <taxon>Cupriavidus</taxon>
    </lineage>
</organism>
<dbReference type="InterPro" id="IPR012337">
    <property type="entry name" value="RNaseH-like_sf"/>
</dbReference>
<name>A0A1K0IIP1_CUPNE</name>
<dbReference type="SUPFAM" id="SSF53098">
    <property type="entry name" value="Ribonuclease H-like"/>
    <property type="match status" value="1"/>
</dbReference>
<protein>
    <recommendedName>
        <fullName evidence="3">Integrase catalytic domain-containing protein</fullName>
    </recommendedName>
</protein>
<sequence length="665" mass="74010">MAKSRPLSEQQGALPMDQWPRFDPTGLSETHRVQFLRNQNAARLYMKGAAPKQIRRECGLDAAQVRRLVARCLQRGADDQVVGEAGLVPWRRLGAPCRVKPAPRDETDTGYAGAFSWLLRMYPSVEAAMHAVLIDPRSRLRPGSGTHPCHAVHAAFLAECARLGLQEAGAYPFNTQSLAVKSVAAYVRRYLPRHLAQLAEPMLGSAAAAKLRTGDGRERPSLALFERIECDAHLLDHAICVMVRHPDGHYVQRRLHRLWVVALVEVRSRAVLGYSLALGRQPNSRDLLDALHMALSPWHRYQRFLPDWTYSPLAGFPSEIAALRGMGFRQLSVDGARMNFAKDVVSRLAQLMDAEVVYLNRGTPDDRPYIERFFLAMEALGFHRLRGTTGSHAQDARRAREIDRITGRHWLDWQHVPAILDHVIAEYNGAPHSGLGDISPLAYLEQMGDALHPQCRQLSQDEIDSLQFVMSTTVVRGNLSKGRAPYIEFAHARYMGGPLAKGYNLVGQRVQLRVNAHDARFGHLFSLRGEPLGRVWAAPPWHKVPHALRLRVLIHKKTQARARHTAHYGDPIAQFAALSEEALARGRVAPDGYLALQRALAQRAAEACCSEQCLPQANAPELAGSSPPEWIVDSAGHAALRQPLPAPRPAAQRQLQPPGRPEDQR</sequence>
<evidence type="ECO:0000256" key="1">
    <source>
        <dbReference type="SAM" id="MobiDB-lite"/>
    </source>
</evidence>
<gene>
    <name evidence="2" type="ORF">CNECB9_3760085</name>
</gene>
<dbReference type="EMBL" id="FMSH01000308">
    <property type="protein sequence ID" value="SCU77849.1"/>
    <property type="molecule type" value="Genomic_DNA"/>
</dbReference>
<reference evidence="2" key="1">
    <citation type="submission" date="2016-09" db="EMBL/GenBank/DDBJ databases">
        <authorList>
            <person name="Capua I."/>
            <person name="De Benedictis P."/>
            <person name="Joannis T."/>
            <person name="Lombin L.H."/>
            <person name="Cattoli G."/>
        </authorList>
    </citation>
    <scope>NUCLEOTIDE SEQUENCE</scope>
    <source>
        <strain evidence="2">B9</strain>
    </source>
</reference>
<evidence type="ECO:0008006" key="3">
    <source>
        <dbReference type="Google" id="ProtNLM"/>
    </source>
</evidence>
<dbReference type="RefSeq" id="WP_340526948.1">
    <property type="nucleotide sequence ID" value="NZ_FMSH01000308.1"/>
</dbReference>
<dbReference type="AlphaFoldDB" id="A0A1K0IIP1"/>
<evidence type="ECO:0000313" key="2">
    <source>
        <dbReference type="EMBL" id="SCU77849.1"/>
    </source>
</evidence>
<dbReference type="GO" id="GO:0003676">
    <property type="term" value="F:nucleic acid binding"/>
    <property type="evidence" value="ECO:0007669"/>
    <property type="project" value="InterPro"/>
</dbReference>
<feature type="compositionally biased region" description="Low complexity" evidence="1">
    <location>
        <begin position="638"/>
        <end position="657"/>
    </location>
</feature>